<proteinExistence type="predicted"/>
<dbReference type="EMBL" id="LFZW01000001">
    <property type="protein sequence ID" value="KMY52077.1"/>
    <property type="molecule type" value="Genomic_DNA"/>
</dbReference>
<evidence type="ECO:0000313" key="1">
    <source>
        <dbReference type="EMBL" id="KMY52077.1"/>
    </source>
</evidence>
<gene>
    <name evidence="1" type="ORF">AC625_23280</name>
</gene>
<organism evidence="1 2">
    <name type="scientific">Peribacillus loiseleuriae</name>
    <dbReference type="NCBI Taxonomy" id="1679170"/>
    <lineage>
        <taxon>Bacteria</taxon>
        <taxon>Bacillati</taxon>
        <taxon>Bacillota</taxon>
        <taxon>Bacilli</taxon>
        <taxon>Bacillales</taxon>
        <taxon>Bacillaceae</taxon>
        <taxon>Peribacillus</taxon>
    </lineage>
</organism>
<dbReference type="STRING" id="1679170.AC625_23280"/>
<dbReference type="Proteomes" id="UP000037146">
    <property type="component" value="Unassembled WGS sequence"/>
</dbReference>
<dbReference type="PATRIC" id="fig|1679170.3.peg.5215"/>
<sequence>MHATIPLVKHIITVITKKSETFLKKAKFNRSIYRQKIFYANIYGSNDGFLFKVYISFLIDNEKTVQFKNLIRLL</sequence>
<protein>
    <submittedName>
        <fullName evidence="1">Uncharacterized protein</fullName>
    </submittedName>
</protein>
<reference evidence="2" key="1">
    <citation type="submission" date="2015-07" db="EMBL/GenBank/DDBJ databases">
        <title>Genome sequencing project for genomic taxonomy and phylogenomics of Bacillus-like bacteria.</title>
        <authorList>
            <person name="Liu B."/>
            <person name="Wang J."/>
            <person name="Zhu Y."/>
            <person name="Liu G."/>
            <person name="Chen Q."/>
            <person name="Chen Z."/>
            <person name="Lan J."/>
            <person name="Che J."/>
            <person name="Ge C."/>
            <person name="Shi H."/>
            <person name="Pan Z."/>
            <person name="Liu X."/>
        </authorList>
    </citation>
    <scope>NUCLEOTIDE SEQUENCE [LARGE SCALE GENOMIC DNA]</scope>
    <source>
        <strain evidence="2">FJAT-27997</strain>
    </source>
</reference>
<accession>A0A0K9H0N3</accession>
<keyword evidence="2" id="KW-1185">Reference proteome</keyword>
<name>A0A0K9H0N3_9BACI</name>
<evidence type="ECO:0000313" key="2">
    <source>
        <dbReference type="Proteomes" id="UP000037146"/>
    </source>
</evidence>
<comment type="caution">
    <text evidence="1">The sequence shown here is derived from an EMBL/GenBank/DDBJ whole genome shotgun (WGS) entry which is preliminary data.</text>
</comment>
<dbReference type="AlphaFoldDB" id="A0A0K9H0N3"/>